<evidence type="ECO:0000256" key="2">
    <source>
        <dbReference type="SAM" id="MobiDB-lite"/>
    </source>
</evidence>
<proteinExistence type="predicted"/>
<evidence type="ECO:0000256" key="1">
    <source>
        <dbReference type="SAM" id="Coils"/>
    </source>
</evidence>
<evidence type="ECO:0000313" key="3">
    <source>
        <dbReference type="EMBL" id="TQB75593.1"/>
    </source>
</evidence>
<dbReference type="PANTHER" id="PTHR40618:SF1">
    <property type="entry name" value="B-ZIP TRANSCRIPTION FACTOR (EUROFUNG)"/>
    <property type="match status" value="1"/>
</dbReference>
<dbReference type="AlphaFoldDB" id="A0A507R3X0"/>
<name>A0A507R3X0_MONPU</name>
<accession>A0A507R3X0</accession>
<dbReference type="Gene3D" id="1.20.5.170">
    <property type="match status" value="1"/>
</dbReference>
<evidence type="ECO:0000313" key="4">
    <source>
        <dbReference type="Proteomes" id="UP000319663"/>
    </source>
</evidence>
<evidence type="ECO:0008006" key="5">
    <source>
        <dbReference type="Google" id="ProtNLM"/>
    </source>
</evidence>
<organism evidence="3 4">
    <name type="scientific">Monascus purpureus</name>
    <name type="common">Red mold</name>
    <name type="synonym">Monascus anka</name>
    <dbReference type="NCBI Taxonomy" id="5098"/>
    <lineage>
        <taxon>Eukaryota</taxon>
        <taxon>Fungi</taxon>
        <taxon>Dikarya</taxon>
        <taxon>Ascomycota</taxon>
        <taxon>Pezizomycotina</taxon>
        <taxon>Eurotiomycetes</taxon>
        <taxon>Eurotiomycetidae</taxon>
        <taxon>Eurotiales</taxon>
        <taxon>Aspergillaceae</taxon>
        <taxon>Monascus</taxon>
    </lineage>
</organism>
<feature type="coiled-coil region" evidence="1">
    <location>
        <begin position="105"/>
        <end position="132"/>
    </location>
</feature>
<dbReference type="GO" id="GO:0003700">
    <property type="term" value="F:DNA-binding transcription factor activity"/>
    <property type="evidence" value="ECO:0007669"/>
    <property type="project" value="InterPro"/>
</dbReference>
<feature type="region of interest" description="Disordered" evidence="2">
    <location>
        <begin position="175"/>
        <end position="195"/>
    </location>
</feature>
<gene>
    <name evidence="3" type="ORF">MPDQ_002558</name>
</gene>
<dbReference type="STRING" id="5098.A0A507R3X0"/>
<dbReference type="PANTHER" id="PTHR40618">
    <property type="entry name" value="B-ZIP TRANSCRIPTION FACTOR (EUROFUNG)-RELATED"/>
    <property type="match status" value="1"/>
</dbReference>
<dbReference type="OrthoDB" id="545169at2759"/>
<dbReference type="EMBL" id="VIFY01000018">
    <property type="protein sequence ID" value="TQB75593.1"/>
    <property type="molecule type" value="Genomic_DNA"/>
</dbReference>
<dbReference type="InterPro" id="IPR046347">
    <property type="entry name" value="bZIP_sf"/>
</dbReference>
<sequence length="469" mass="53501">METPDDQLLKFIPAGSYLLTEDSANEQTDCDTRPSSIRTQPTEEIHMGRSLIPTTISTAIRDIPKDIERPGPLRSIGRPRIGASGKAVLSEERRKQVRHAQRTYRLKKEARLQRLQARVSELEQRLERISVLSSGFRDAALDCNLDATHPELFSYFDRMRELMIINLETSSVANGDENVSQSNSSSTSRDGHLPNSIVRRSEETDKHHPRLERASLVTAQFTSCFQEQTFARKLHRYCLEYAYRLFIDASSNPKDIYRVFRLVPCIRDRSKMEPYFRRLVDGGIQESLEILTLPFYCIGGAGTHYPQRDENGIPIYPPNMRFPGRILGILPTASSEADSSVRRQSKEQNLALLGFGGGWFDCNDVMGYLAEIGVDVWSGDLMARIDLSRQIREVNQSYENVLDRMLLGDENMSRNDYDDIRRASRYVLDVEYFFSRLLQGAVILGRAPGFRKSDVEFALHSSLQMQTTI</sequence>
<comment type="caution">
    <text evidence="3">The sequence shown here is derived from an EMBL/GenBank/DDBJ whole genome shotgun (WGS) entry which is preliminary data.</text>
</comment>
<reference evidence="3 4" key="1">
    <citation type="submission" date="2019-06" db="EMBL/GenBank/DDBJ databases">
        <title>Wine fermentation using esterase from Monascus purpureus.</title>
        <authorList>
            <person name="Geng C."/>
            <person name="Zhang Y."/>
        </authorList>
    </citation>
    <scope>NUCLEOTIDE SEQUENCE [LARGE SCALE GENOMIC DNA]</scope>
    <source>
        <strain evidence="3">HQ1</strain>
    </source>
</reference>
<protein>
    <recommendedName>
        <fullName evidence="5">BZIP domain-containing protein</fullName>
    </recommendedName>
</protein>
<keyword evidence="1" id="KW-0175">Coiled coil</keyword>
<keyword evidence="4" id="KW-1185">Reference proteome</keyword>
<dbReference type="Proteomes" id="UP000319663">
    <property type="component" value="Unassembled WGS sequence"/>
</dbReference>
<dbReference type="SUPFAM" id="SSF57959">
    <property type="entry name" value="Leucine zipper domain"/>
    <property type="match status" value="1"/>
</dbReference>
<dbReference type="CDD" id="cd14688">
    <property type="entry name" value="bZIP_YAP"/>
    <property type="match status" value="1"/>
</dbReference>